<sequence length="86" mass="10000">MNYTIEISSLATRQIKKLPSETQIQVLATLAALAQKPRPDGVTKMKGEDNTYRLRVKNYRIVYEILDEQLIVLIVKVGHRREVYRN</sequence>
<dbReference type="EMBL" id="JAMZMM010000015">
    <property type="protein sequence ID" value="MCP2727465.1"/>
    <property type="molecule type" value="Genomic_DNA"/>
</dbReference>
<comment type="caution">
    <text evidence="3">The sequence shown here is derived from an EMBL/GenBank/DDBJ whole genome shotgun (WGS) entry which is preliminary data.</text>
</comment>
<keyword evidence="2" id="KW-1277">Toxin-antitoxin system</keyword>
<dbReference type="PANTHER" id="PTHR35601:SF1">
    <property type="entry name" value="TOXIN RELE"/>
    <property type="match status" value="1"/>
</dbReference>
<protein>
    <submittedName>
        <fullName evidence="3">Type II toxin-antitoxin system RelE/ParE family toxin</fullName>
    </submittedName>
</protein>
<evidence type="ECO:0000313" key="4">
    <source>
        <dbReference type="Proteomes" id="UP001204953"/>
    </source>
</evidence>
<accession>A0AAE3GMR7</accession>
<proteinExistence type="inferred from homology"/>
<evidence type="ECO:0000256" key="1">
    <source>
        <dbReference type="ARBA" id="ARBA00006226"/>
    </source>
</evidence>
<dbReference type="Pfam" id="PF05016">
    <property type="entry name" value="ParE_toxin"/>
    <property type="match status" value="1"/>
</dbReference>
<gene>
    <name evidence="3" type="ORF">NJ959_03125</name>
</gene>
<dbReference type="AlphaFoldDB" id="A0AAE3GMR7"/>
<dbReference type="InterPro" id="IPR035093">
    <property type="entry name" value="RelE/ParE_toxin_dom_sf"/>
</dbReference>
<dbReference type="SUPFAM" id="SSF143011">
    <property type="entry name" value="RelE-like"/>
    <property type="match status" value="1"/>
</dbReference>
<dbReference type="Proteomes" id="UP001204953">
    <property type="component" value="Unassembled WGS sequence"/>
</dbReference>
<keyword evidence="4" id="KW-1185">Reference proteome</keyword>
<reference evidence="3" key="1">
    <citation type="submission" date="2022-06" db="EMBL/GenBank/DDBJ databases">
        <title>New cyanobacteria of genus Symplocastrum in benthos of Lake Baikal.</title>
        <authorList>
            <person name="Sorokovikova E."/>
            <person name="Tikhonova I."/>
            <person name="Krasnopeev A."/>
            <person name="Evseev P."/>
            <person name="Gladkikh A."/>
            <person name="Belykh O."/>
        </authorList>
    </citation>
    <scope>NUCLEOTIDE SEQUENCE</scope>
    <source>
        <strain evidence="3">BBK-W-15</strain>
    </source>
</reference>
<evidence type="ECO:0000313" key="3">
    <source>
        <dbReference type="EMBL" id="MCP2727465.1"/>
    </source>
</evidence>
<dbReference type="InterPro" id="IPR007712">
    <property type="entry name" value="RelE/ParE_toxin"/>
</dbReference>
<name>A0AAE3GMR7_9CYAN</name>
<dbReference type="PANTHER" id="PTHR35601">
    <property type="entry name" value="TOXIN RELE"/>
    <property type="match status" value="1"/>
</dbReference>
<comment type="similarity">
    <text evidence="1">Belongs to the RelE toxin family.</text>
</comment>
<organism evidence="3 4">
    <name type="scientific">Limnofasciculus baicalensis BBK-W-15</name>
    <dbReference type="NCBI Taxonomy" id="2699891"/>
    <lineage>
        <taxon>Bacteria</taxon>
        <taxon>Bacillati</taxon>
        <taxon>Cyanobacteriota</taxon>
        <taxon>Cyanophyceae</taxon>
        <taxon>Coleofasciculales</taxon>
        <taxon>Coleofasciculaceae</taxon>
        <taxon>Limnofasciculus</taxon>
        <taxon>Limnofasciculus baicalensis</taxon>
    </lineage>
</organism>
<dbReference type="Gene3D" id="3.30.2310.20">
    <property type="entry name" value="RelE-like"/>
    <property type="match status" value="1"/>
</dbReference>
<evidence type="ECO:0000256" key="2">
    <source>
        <dbReference type="ARBA" id="ARBA00022649"/>
    </source>
</evidence>
<dbReference type="RefSeq" id="WP_254010280.1">
    <property type="nucleotide sequence ID" value="NZ_JAMZMM010000015.1"/>
</dbReference>